<feature type="compositionally biased region" description="Basic and acidic residues" evidence="1">
    <location>
        <begin position="128"/>
        <end position="154"/>
    </location>
</feature>
<dbReference type="AlphaFoldDB" id="A0A8S8ZIJ2"/>
<feature type="region of interest" description="Disordered" evidence="1">
    <location>
        <begin position="1"/>
        <end position="23"/>
    </location>
</feature>
<feature type="region of interest" description="Disordered" evidence="1">
    <location>
        <begin position="280"/>
        <end position="306"/>
    </location>
</feature>
<evidence type="ECO:0000259" key="2">
    <source>
        <dbReference type="Pfam" id="PF13902"/>
    </source>
</evidence>
<name>A0A8S8ZIJ2_SORMA</name>
<feature type="domain" description="R3H-associated N-terminal" evidence="2">
    <location>
        <begin position="125"/>
        <end position="256"/>
    </location>
</feature>
<dbReference type="Pfam" id="PF13902">
    <property type="entry name" value="R3H-assoc"/>
    <property type="match status" value="1"/>
</dbReference>
<reference evidence="3 4" key="1">
    <citation type="submission" date="2017-07" db="EMBL/GenBank/DDBJ databases">
        <title>Genome sequence of the Sordaria macrospora wild type strain R19027.</title>
        <authorList>
            <person name="Nowrousian M."/>
            <person name="Teichert I."/>
            <person name="Kueck U."/>
        </authorList>
    </citation>
    <scope>NUCLEOTIDE SEQUENCE [LARGE SCALE GENOMIC DNA]</scope>
    <source>
        <strain evidence="3 4">R19027</strain>
        <tissue evidence="3">Mycelium</tissue>
    </source>
</reference>
<feature type="compositionally biased region" description="Basic and acidic residues" evidence="1">
    <location>
        <begin position="286"/>
        <end position="297"/>
    </location>
</feature>
<feature type="region of interest" description="Disordered" evidence="1">
    <location>
        <begin position="320"/>
        <end position="344"/>
    </location>
</feature>
<dbReference type="VEuPathDB" id="FungiDB:SMAC_04735"/>
<evidence type="ECO:0000313" key="4">
    <source>
        <dbReference type="Proteomes" id="UP000433876"/>
    </source>
</evidence>
<feature type="region of interest" description="Disordered" evidence="1">
    <location>
        <begin position="114"/>
        <end position="154"/>
    </location>
</feature>
<evidence type="ECO:0000313" key="3">
    <source>
        <dbReference type="EMBL" id="KAA8628960.1"/>
    </source>
</evidence>
<organism evidence="3 4">
    <name type="scientific">Sordaria macrospora</name>
    <dbReference type="NCBI Taxonomy" id="5147"/>
    <lineage>
        <taxon>Eukaryota</taxon>
        <taxon>Fungi</taxon>
        <taxon>Dikarya</taxon>
        <taxon>Ascomycota</taxon>
        <taxon>Pezizomycotina</taxon>
        <taxon>Sordariomycetes</taxon>
        <taxon>Sordariomycetidae</taxon>
        <taxon>Sordariales</taxon>
        <taxon>Sordariaceae</taxon>
        <taxon>Sordaria</taxon>
    </lineage>
</organism>
<accession>A0A8S8ZIJ2</accession>
<protein>
    <recommendedName>
        <fullName evidence="2">R3H-associated N-terminal domain-containing protein</fullName>
    </recommendedName>
</protein>
<evidence type="ECO:0000256" key="1">
    <source>
        <dbReference type="SAM" id="MobiDB-lite"/>
    </source>
</evidence>
<gene>
    <name evidence="3" type="ORF">SMACR_04735</name>
</gene>
<dbReference type="EMBL" id="NMPR01000155">
    <property type="protein sequence ID" value="KAA8628960.1"/>
    <property type="molecule type" value="Genomic_DNA"/>
</dbReference>
<proteinExistence type="predicted"/>
<dbReference type="Proteomes" id="UP000433876">
    <property type="component" value="Unassembled WGS sequence"/>
</dbReference>
<feature type="compositionally biased region" description="Low complexity" evidence="1">
    <location>
        <begin position="320"/>
        <end position="334"/>
    </location>
</feature>
<comment type="caution">
    <text evidence="3">The sequence shown here is derived from an EMBL/GenBank/DDBJ whole genome shotgun (WGS) entry which is preliminary data.</text>
</comment>
<sequence length="426" mass="46608">MAITKVAGPVGYHDSDDDDYEVVHHPQPQQAPEIIAPQPVPVPVNQSTISSVSTAAVDIEAWTVAALESLRIANNARSTGNPLVIPLDGEPAAAAGPTDPASKLRNVVFDDGDDTYAANVTPPRRPPSRRDSMKRREALMKGKEGSRQRRRWENDRLVGVPNVQPPLPSDWQVGPTYPIHDNMPYHLAQYWDRGLRERVEERKAAFAVHRKKTVTATSHQLGGGTTAVSLVVSSSVAKTRADVGKVPKDLRATAKKTPAVKAWLRVLEEPVREFVVQQQRGQNAAAKREQQQQKSRDSGSQGDELGSDEEEILFTGRKTAATAAAGGKPPAKNASSERGTEKGIQLLPDTRMMLDTLGDDEHGASFKRWLTHSISDYYGLDSKSVFLGNPARKVVYIGLKQVGNGPKRRAAPARQMLIPPPLWEMF</sequence>
<dbReference type="InterPro" id="IPR025952">
    <property type="entry name" value="R3H-assoc_dom"/>
</dbReference>